<evidence type="ECO:0000259" key="5">
    <source>
        <dbReference type="PROSITE" id="PS50977"/>
    </source>
</evidence>
<dbReference type="RefSeq" id="WP_190268581.1">
    <property type="nucleotide sequence ID" value="NZ_BAABAD010000004.1"/>
</dbReference>
<dbReference type="InterPro" id="IPR001647">
    <property type="entry name" value="HTH_TetR"/>
</dbReference>
<feature type="domain" description="HTH tetR-type" evidence="5">
    <location>
        <begin position="15"/>
        <end position="75"/>
    </location>
</feature>
<evidence type="ECO:0000256" key="2">
    <source>
        <dbReference type="ARBA" id="ARBA00023125"/>
    </source>
</evidence>
<dbReference type="SUPFAM" id="SSF46689">
    <property type="entry name" value="Homeodomain-like"/>
    <property type="match status" value="1"/>
</dbReference>
<accession>A0ABR7WHF9</accession>
<dbReference type="Pfam" id="PF00440">
    <property type="entry name" value="TetR_N"/>
    <property type="match status" value="1"/>
</dbReference>
<dbReference type="PRINTS" id="PR00455">
    <property type="entry name" value="HTHTETR"/>
</dbReference>
<reference evidence="6 7" key="1">
    <citation type="submission" date="2020-09" db="EMBL/GenBank/DDBJ databases">
        <title>Novel species in genus Gordonia.</title>
        <authorList>
            <person name="Zhang G."/>
        </authorList>
    </citation>
    <scope>NUCLEOTIDE SEQUENCE [LARGE SCALE GENOMIC DNA]</scope>
    <source>
        <strain evidence="6 7">ON-33</strain>
    </source>
</reference>
<feature type="DNA-binding region" description="H-T-H motif" evidence="4">
    <location>
        <begin position="38"/>
        <end position="57"/>
    </location>
</feature>
<dbReference type="PROSITE" id="PS50977">
    <property type="entry name" value="HTH_TETR_2"/>
    <property type="match status" value="1"/>
</dbReference>
<evidence type="ECO:0000256" key="4">
    <source>
        <dbReference type="PROSITE-ProRule" id="PRU00335"/>
    </source>
</evidence>
<gene>
    <name evidence="6" type="ORF">IDF66_21730</name>
</gene>
<dbReference type="PANTHER" id="PTHR30055:SF234">
    <property type="entry name" value="HTH-TYPE TRANSCRIPTIONAL REGULATOR BETI"/>
    <property type="match status" value="1"/>
</dbReference>
<proteinExistence type="predicted"/>
<dbReference type="InterPro" id="IPR050109">
    <property type="entry name" value="HTH-type_TetR-like_transc_reg"/>
</dbReference>
<evidence type="ECO:0000313" key="7">
    <source>
        <dbReference type="Proteomes" id="UP000602395"/>
    </source>
</evidence>
<keyword evidence="1" id="KW-0805">Transcription regulation</keyword>
<dbReference type="PANTHER" id="PTHR30055">
    <property type="entry name" value="HTH-TYPE TRANSCRIPTIONAL REGULATOR RUTR"/>
    <property type="match status" value="1"/>
</dbReference>
<evidence type="ECO:0000313" key="6">
    <source>
        <dbReference type="EMBL" id="MBD1322208.1"/>
    </source>
</evidence>
<protein>
    <submittedName>
        <fullName evidence="6">TetR/AcrR family transcriptional regulator</fullName>
    </submittedName>
</protein>
<dbReference type="EMBL" id="JACWMS010000005">
    <property type="protein sequence ID" value="MBD1322208.1"/>
    <property type="molecule type" value="Genomic_DNA"/>
</dbReference>
<sequence>MARTYSSELRARRAQQNRERVLAVATEMFCSRGWVSTTVADVATDAGVTRQTVYQQFPNKLALLDACIDHALSAGEGIPVRELAEYRAMGNGSPEERLAAGARWLCAAHIRSAAIQNVLDEAAVTDPAAAQRLGVREANRWDEVQWALTVITGARPTDAIVDAVWLLAARRNWLRLIDERGWTPGEWTDWFIGHAGVDVSGGGSPAPGVSSTQ</sequence>
<dbReference type="InterPro" id="IPR009057">
    <property type="entry name" value="Homeodomain-like_sf"/>
</dbReference>
<name>A0ABR7WHF9_9ACTN</name>
<dbReference type="Proteomes" id="UP000602395">
    <property type="component" value="Unassembled WGS sequence"/>
</dbReference>
<keyword evidence="2 4" id="KW-0238">DNA-binding</keyword>
<evidence type="ECO:0000256" key="1">
    <source>
        <dbReference type="ARBA" id="ARBA00023015"/>
    </source>
</evidence>
<keyword evidence="7" id="KW-1185">Reference proteome</keyword>
<dbReference type="Gene3D" id="1.10.357.10">
    <property type="entry name" value="Tetracycline Repressor, domain 2"/>
    <property type="match status" value="1"/>
</dbReference>
<organism evidence="6 7">
    <name type="scientific">Gordonia hankookensis</name>
    <dbReference type="NCBI Taxonomy" id="589403"/>
    <lineage>
        <taxon>Bacteria</taxon>
        <taxon>Bacillati</taxon>
        <taxon>Actinomycetota</taxon>
        <taxon>Actinomycetes</taxon>
        <taxon>Mycobacteriales</taxon>
        <taxon>Gordoniaceae</taxon>
        <taxon>Gordonia</taxon>
    </lineage>
</organism>
<evidence type="ECO:0000256" key="3">
    <source>
        <dbReference type="ARBA" id="ARBA00023163"/>
    </source>
</evidence>
<keyword evidence="3" id="KW-0804">Transcription</keyword>
<comment type="caution">
    <text evidence="6">The sequence shown here is derived from an EMBL/GenBank/DDBJ whole genome shotgun (WGS) entry which is preliminary data.</text>
</comment>